<dbReference type="EMBL" id="BMPN01000003">
    <property type="protein sequence ID" value="GGJ62143.1"/>
    <property type="molecule type" value="Genomic_DNA"/>
</dbReference>
<dbReference type="RefSeq" id="WP_188943354.1">
    <property type="nucleotide sequence ID" value="NZ_BMPN01000003.1"/>
</dbReference>
<protein>
    <submittedName>
        <fullName evidence="1">Uncharacterized protein</fullName>
    </submittedName>
</protein>
<keyword evidence="2" id="KW-1185">Reference proteome</keyword>
<accession>A0ABQ2DL12</accession>
<sequence>MKIKDVTKKHQSQKNLIFQSWEDSEIKFYKSKKYFFIYEKSKYGQILSVSTSSTKMTDDERAHVIRKIMRLSPEDVYIYHGPTGVLYIRKKDEVFLKVANSDY</sequence>
<name>A0ABQ2DL12_9BACI</name>
<organism evidence="1 2">
    <name type="scientific">Virgibacillus kapii</name>
    <dbReference type="NCBI Taxonomy" id="1638645"/>
    <lineage>
        <taxon>Bacteria</taxon>
        <taxon>Bacillati</taxon>
        <taxon>Bacillota</taxon>
        <taxon>Bacilli</taxon>
        <taxon>Bacillales</taxon>
        <taxon>Bacillaceae</taxon>
        <taxon>Virgibacillus</taxon>
    </lineage>
</organism>
<comment type="caution">
    <text evidence="1">The sequence shown here is derived from an EMBL/GenBank/DDBJ whole genome shotgun (WGS) entry which is preliminary data.</text>
</comment>
<gene>
    <name evidence="1" type="ORF">GCM10007111_25340</name>
</gene>
<dbReference type="Proteomes" id="UP000634435">
    <property type="component" value="Unassembled WGS sequence"/>
</dbReference>
<proteinExistence type="predicted"/>
<evidence type="ECO:0000313" key="1">
    <source>
        <dbReference type="EMBL" id="GGJ62143.1"/>
    </source>
</evidence>
<reference evidence="2" key="1">
    <citation type="journal article" date="2019" name="Int. J. Syst. Evol. Microbiol.">
        <title>The Global Catalogue of Microorganisms (GCM) 10K type strain sequencing project: providing services to taxonomists for standard genome sequencing and annotation.</title>
        <authorList>
            <consortium name="The Broad Institute Genomics Platform"/>
            <consortium name="The Broad Institute Genome Sequencing Center for Infectious Disease"/>
            <person name="Wu L."/>
            <person name="Ma J."/>
        </authorList>
    </citation>
    <scope>NUCLEOTIDE SEQUENCE [LARGE SCALE GENOMIC DNA]</scope>
    <source>
        <strain evidence="2">JCM 30071</strain>
    </source>
</reference>
<evidence type="ECO:0000313" key="2">
    <source>
        <dbReference type="Proteomes" id="UP000634435"/>
    </source>
</evidence>